<evidence type="ECO:0000256" key="4">
    <source>
        <dbReference type="ARBA" id="ARBA00022448"/>
    </source>
</evidence>
<comment type="caution">
    <text evidence="20">The sequence shown here is derived from an EMBL/GenBank/DDBJ whole genome shotgun (WGS) entry which is preliminary data.</text>
</comment>
<feature type="compositionally biased region" description="Low complexity" evidence="18">
    <location>
        <begin position="963"/>
        <end position="974"/>
    </location>
</feature>
<evidence type="ECO:0000259" key="19">
    <source>
        <dbReference type="SMART" id="SM00184"/>
    </source>
</evidence>
<dbReference type="PANTHER" id="PTHR48178">
    <property type="entry name" value="PEROXISOME BIOGENESIS FACTOR 2"/>
    <property type="match status" value="1"/>
</dbReference>
<protein>
    <recommendedName>
        <fullName evidence="17">RING-type E3 ubiquitin transferase (cysteine targeting)</fullName>
        <ecNumber evidence="17">2.3.2.36</ecNumber>
    </recommendedName>
    <alternativeName>
        <fullName evidence="15">Peroxin-2</fullName>
    </alternativeName>
</protein>
<evidence type="ECO:0000256" key="1">
    <source>
        <dbReference type="ARBA" id="ARBA00004585"/>
    </source>
</evidence>
<dbReference type="EC" id="2.3.2.36" evidence="17"/>
<dbReference type="PROSITE" id="PS00518">
    <property type="entry name" value="ZF_RING_1"/>
    <property type="match status" value="1"/>
</dbReference>
<keyword evidence="12" id="KW-1133">Transmembrane helix</keyword>
<evidence type="ECO:0000256" key="8">
    <source>
        <dbReference type="ARBA" id="ARBA00022771"/>
    </source>
</evidence>
<dbReference type="GO" id="GO:0005778">
    <property type="term" value="C:peroxisomal membrane"/>
    <property type="evidence" value="ECO:0007669"/>
    <property type="project" value="UniProtKB-SubCell"/>
</dbReference>
<evidence type="ECO:0000256" key="17">
    <source>
        <dbReference type="ARBA" id="ARBA00034523"/>
    </source>
</evidence>
<evidence type="ECO:0000256" key="11">
    <source>
        <dbReference type="ARBA" id="ARBA00022927"/>
    </source>
</evidence>
<sequence length="1000" mass="111002">MSISSPSPRIVRVGQVDAELLDQELVQLLKEPLIKALGIANSALKAKFEPELTLLIHLILYKFSLVVLSVELGALLQLLFPISTHKISAHMLYRTLGQMHRHRTGDVRLGKFLTTLEATHSLFWFSQLCRLSMGRYRTVADRLLGMRLVSARKLAKREVSYEFMNRQMVWHAFTVRIPALLTPPINIRALRRRITFLTSQLTLSNILPKPVRSFVGISERKSDDKVQVRRGKYWALSEDQCAICAENASTNLNLADPSNALTSLSAMSIYTPSHTSASNTTGDVPNANDEPPTYPIHTPYITSCGHVYCYYCLSERMMRTTDERSGLGANGAHWECLRCTEAVTGADRLEAEVAGPQYESGDDLEFEYGSEDVEFTDMSGSIGINVSVAFSKCPPQTRIVYVVTRLLISNHHDPRHLRDFLWLSNILSSRRSIMNTQVNDYLTKQLLIEKNVVSKTILHFETTLCGTQDKTRWKVTFRSLSRQFNIHVNIAKNELATFHNNSPSPCFATYLVSGEVTPTPTPRGSGESTQDENSMDVDTDATDYDAEMEENDEPVPVTKVTLVGQNDLDKVKSQYSRIFSQHNIQLISVSLDRLICGPSEIVHKVDVKISSSASTLLGRIVGADVHVGKPIPAVASSSKLKEAVARKPTLKVKEKERESPAEESQSRPKVEKVAAMKSKASSKLDWSKAKKPKEESNGQDSEEKPPKMKTKNSPVPAPKAVKKELKEEKASKTESGDSSKREVKRGTKRKSALPTMSDSEDDDKTSHVASTPTMKETKVKKGVILSDEEEDTSRPALRRDRAKAKGKSKAKALSSDSEAERSLKAMMDIDDDQVVRASCPETVIQPEDIANLKVEDEDAEMADEQQPVLKAKSRKKKEKKVIPVGRNGLKKKRVQKTRMTMDAKGYMVTEDYSSYESVDEESSPELDVPKKTKRGTRSKKIANATSETKVNPESKEMSEEETTSNMPAGRSSGAKPKKGGAGSSKAGGQGNITSFFGKNK</sequence>
<keyword evidence="9" id="KW-0833">Ubl conjugation pathway</keyword>
<dbReference type="EMBL" id="LUGG01000003">
    <property type="protein sequence ID" value="OBZ76082.1"/>
    <property type="molecule type" value="Genomic_DNA"/>
</dbReference>
<feature type="compositionally biased region" description="Basic residues" evidence="18">
    <location>
        <begin position="931"/>
        <end position="940"/>
    </location>
</feature>
<evidence type="ECO:0000313" key="21">
    <source>
        <dbReference type="Proteomes" id="UP000092993"/>
    </source>
</evidence>
<evidence type="ECO:0000256" key="10">
    <source>
        <dbReference type="ARBA" id="ARBA00022833"/>
    </source>
</evidence>
<dbReference type="Pfam" id="PF09507">
    <property type="entry name" value="CDC27"/>
    <property type="match status" value="1"/>
</dbReference>
<dbReference type="GO" id="GO:0006260">
    <property type="term" value="P:DNA replication"/>
    <property type="evidence" value="ECO:0007669"/>
    <property type="project" value="InterPro"/>
</dbReference>
<keyword evidence="7" id="KW-0479">Metal-binding</keyword>
<keyword evidence="5" id="KW-0808">Transferase</keyword>
<keyword evidence="21" id="KW-1185">Reference proteome</keyword>
<comment type="pathway">
    <text evidence="2">Protein modification; protein ubiquitination.</text>
</comment>
<dbReference type="InterPro" id="IPR006845">
    <property type="entry name" value="Pex_N"/>
</dbReference>
<feature type="compositionally biased region" description="Basic residues" evidence="18">
    <location>
        <begin position="800"/>
        <end position="810"/>
    </location>
</feature>
<dbReference type="GO" id="GO:0016562">
    <property type="term" value="P:protein import into peroxisome matrix, receptor recycling"/>
    <property type="evidence" value="ECO:0007669"/>
    <property type="project" value="UniProtKB-ARBA"/>
</dbReference>
<evidence type="ECO:0000256" key="5">
    <source>
        <dbReference type="ARBA" id="ARBA00022679"/>
    </source>
</evidence>
<dbReference type="OrthoDB" id="1701437at2759"/>
<keyword evidence="11" id="KW-0653">Protein transport</keyword>
<dbReference type="InterPro" id="IPR001841">
    <property type="entry name" value="Znf_RING"/>
</dbReference>
<dbReference type="SMART" id="SM00184">
    <property type="entry name" value="RING"/>
    <property type="match status" value="1"/>
</dbReference>
<evidence type="ECO:0000313" key="20">
    <source>
        <dbReference type="EMBL" id="OBZ76082.1"/>
    </source>
</evidence>
<feature type="compositionally biased region" description="Polar residues" evidence="18">
    <location>
        <begin position="991"/>
        <end position="1000"/>
    </location>
</feature>
<evidence type="ECO:0000256" key="7">
    <source>
        <dbReference type="ARBA" id="ARBA00022723"/>
    </source>
</evidence>
<dbReference type="InterPro" id="IPR019038">
    <property type="entry name" value="POLD3"/>
</dbReference>
<accession>A0A1C7MGZ9</accession>
<feature type="region of interest" description="Disordered" evidence="18">
    <location>
        <begin position="637"/>
        <end position="820"/>
    </location>
</feature>
<dbReference type="GO" id="GO:0061630">
    <property type="term" value="F:ubiquitin protein ligase activity"/>
    <property type="evidence" value="ECO:0007669"/>
    <property type="project" value="UniProtKB-EC"/>
</dbReference>
<dbReference type="InterPro" id="IPR025654">
    <property type="entry name" value="PEX2/10"/>
</dbReference>
<keyword evidence="14" id="KW-0576">Peroxisome</keyword>
<dbReference type="AlphaFoldDB" id="A0A1C7MGZ9"/>
<dbReference type="Gene3D" id="3.90.1030.20">
    <property type="entry name" value="DNA polymerase delta, p66 (Cdc27) subunit, wHTH domain"/>
    <property type="match status" value="1"/>
</dbReference>
<name>A0A1C7MGZ9_GRIFR</name>
<evidence type="ECO:0000256" key="18">
    <source>
        <dbReference type="SAM" id="MobiDB-lite"/>
    </source>
</evidence>
<dbReference type="InterPro" id="IPR017907">
    <property type="entry name" value="Znf_RING_CS"/>
</dbReference>
<evidence type="ECO:0000256" key="12">
    <source>
        <dbReference type="ARBA" id="ARBA00022989"/>
    </source>
</evidence>
<comment type="catalytic activity">
    <reaction evidence="16">
        <text>[E2 ubiquitin-conjugating enzyme]-S-ubiquitinyl-L-cysteine + [acceptor protein]-L-cysteine = [E2 ubiquitin-conjugating enzyme]-L-cysteine + [acceptor protein]-S-ubiquitinyl-L-cysteine.</text>
        <dbReference type="EC" id="2.3.2.36"/>
    </reaction>
</comment>
<dbReference type="Proteomes" id="UP000092993">
    <property type="component" value="Unassembled WGS sequence"/>
</dbReference>
<reference evidence="20 21" key="1">
    <citation type="submission" date="2016-03" db="EMBL/GenBank/DDBJ databases">
        <title>Whole genome sequencing of Grifola frondosa 9006-11.</title>
        <authorList>
            <person name="Min B."/>
            <person name="Park H."/>
            <person name="Kim J.-G."/>
            <person name="Cho H."/>
            <person name="Oh Y.-L."/>
            <person name="Kong W.-S."/>
            <person name="Choi I.-G."/>
        </authorList>
    </citation>
    <scope>NUCLEOTIDE SEQUENCE [LARGE SCALE GENOMIC DNA]</scope>
    <source>
        <strain evidence="20 21">9006-11</strain>
    </source>
</reference>
<feature type="compositionally biased region" description="Basic and acidic residues" evidence="18">
    <location>
        <begin position="721"/>
        <end position="745"/>
    </location>
</feature>
<dbReference type="GO" id="GO:0008270">
    <property type="term" value="F:zinc ion binding"/>
    <property type="evidence" value="ECO:0007669"/>
    <property type="project" value="UniProtKB-KW"/>
</dbReference>
<evidence type="ECO:0000256" key="9">
    <source>
        <dbReference type="ARBA" id="ARBA00022786"/>
    </source>
</evidence>
<proteinExistence type="inferred from homology"/>
<evidence type="ECO:0000256" key="13">
    <source>
        <dbReference type="ARBA" id="ARBA00023136"/>
    </source>
</evidence>
<keyword evidence="4" id="KW-0813">Transport</keyword>
<feature type="compositionally biased region" description="Basic and acidic residues" evidence="18">
    <location>
        <begin position="639"/>
        <end position="674"/>
    </location>
</feature>
<keyword evidence="10" id="KW-0862">Zinc</keyword>
<dbReference type="Pfam" id="PF04757">
    <property type="entry name" value="Pex2_Pex12"/>
    <property type="match status" value="1"/>
</dbReference>
<feature type="compositionally biased region" description="Basic and acidic residues" evidence="18">
    <location>
        <begin position="685"/>
        <end position="706"/>
    </location>
</feature>
<dbReference type="GO" id="GO:0016567">
    <property type="term" value="P:protein ubiquitination"/>
    <property type="evidence" value="ECO:0007669"/>
    <property type="project" value="UniProtKB-ARBA"/>
</dbReference>
<comment type="similarity">
    <text evidence="3">Belongs to the pex2/pex10/pex12 family.</text>
</comment>
<evidence type="ECO:0000256" key="2">
    <source>
        <dbReference type="ARBA" id="ARBA00004906"/>
    </source>
</evidence>
<evidence type="ECO:0000256" key="16">
    <source>
        <dbReference type="ARBA" id="ARBA00034438"/>
    </source>
</evidence>
<feature type="compositionally biased region" description="Gly residues" evidence="18">
    <location>
        <begin position="979"/>
        <end position="990"/>
    </location>
</feature>
<dbReference type="PANTHER" id="PTHR48178:SF1">
    <property type="entry name" value="PEROXISOME BIOGENESIS FACTOR 2"/>
    <property type="match status" value="1"/>
</dbReference>
<feature type="region of interest" description="Disordered" evidence="18">
    <location>
        <begin position="854"/>
        <end position="1000"/>
    </location>
</feature>
<keyword evidence="13" id="KW-0472">Membrane</keyword>
<evidence type="ECO:0000256" key="15">
    <source>
        <dbReference type="ARBA" id="ARBA00032511"/>
    </source>
</evidence>
<gene>
    <name evidence="20" type="primary">PEX2</name>
    <name evidence="20" type="ORF">A0H81_04037</name>
</gene>
<dbReference type="InterPro" id="IPR041913">
    <property type="entry name" value="POLD3_sf"/>
</dbReference>
<comment type="subcellular location">
    <subcellularLocation>
        <location evidence="1">Peroxisome membrane</location>
        <topology evidence="1">Multi-pass membrane protein</topology>
    </subcellularLocation>
</comment>
<dbReference type="GO" id="GO:0043625">
    <property type="term" value="C:delta DNA polymerase complex"/>
    <property type="evidence" value="ECO:0007669"/>
    <property type="project" value="InterPro"/>
</dbReference>
<dbReference type="STRING" id="5627.A0A1C7MGZ9"/>
<evidence type="ECO:0000256" key="3">
    <source>
        <dbReference type="ARBA" id="ARBA00008704"/>
    </source>
</evidence>
<organism evidence="20 21">
    <name type="scientific">Grifola frondosa</name>
    <name type="common">Maitake</name>
    <name type="synonym">Polyporus frondosus</name>
    <dbReference type="NCBI Taxonomy" id="5627"/>
    <lineage>
        <taxon>Eukaryota</taxon>
        <taxon>Fungi</taxon>
        <taxon>Dikarya</taxon>
        <taxon>Basidiomycota</taxon>
        <taxon>Agaricomycotina</taxon>
        <taxon>Agaricomycetes</taxon>
        <taxon>Polyporales</taxon>
        <taxon>Grifolaceae</taxon>
        <taxon>Grifola</taxon>
    </lineage>
</organism>
<feature type="domain" description="RING-type" evidence="19">
    <location>
        <begin position="241"/>
        <end position="339"/>
    </location>
</feature>
<keyword evidence="8" id="KW-0863">Zinc-finger</keyword>
<evidence type="ECO:0000256" key="14">
    <source>
        <dbReference type="ARBA" id="ARBA00023140"/>
    </source>
</evidence>
<keyword evidence="6" id="KW-0812">Transmembrane</keyword>
<evidence type="ECO:0000256" key="6">
    <source>
        <dbReference type="ARBA" id="ARBA00022692"/>
    </source>
</evidence>
<feature type="region of interest" description="Disordered" evidence="18">
    <location>
        <begin position="517"/>
        <end position="537"/>
    </location>
</feature>